<comment type="caution">
    <text evidence="2">The sequence shown here is derived from an EMBL/GenBank/DDBJ whole genome shotgun (WGS) entry which is preliminary data.</text>
</comment>
<dbReference type="Proteomes" id="UP000299084">
    <property type="component" value="Unassembled WGS sequence"/>
</dbReference>
<dbReference type="EMBL" id="JWIN03000009">
    <property type="protein sequence ID" value="KAB1273447.1"/>
    <property type="molecule type" value="Genomic_DNA"/>
</dbReference>
<accession>A0A5N4DQV3</accession>
<evidence type="ECO:0000313" key="2">
    <source>
        <dbReference type="EMBL" id="KAB1273447.1"/>
    </source>
</evidence>
<gene>
    <name evidence="2" type="ORF">Cadr_000012258</name>
</gene>
<feature type="region of interest" description="Disordered" evidence="1">
    <location>
        <begin position="37"/>
        <end position="59"/>
    </location>
</feature>
<dbReference type="AlphaFoldDB" id="A0A5N4DQV3"/>
<keyword evidence="3" id="KW-1185">Reference proteome</keyword>
<protein>
    <submittedName>
        <fullName evidence="2">Uncharacterized protein</fullName>
    </submittedName>
</protein>
<organism evidence="2 3">
    <name type="scientific">Camelus dromedarius</name>
    <name type="common">Dromedary</name>
    <name type="synonym">Arabian camel</name>
    <dbReference type="NCBI Taxonomy" id="9838"/>
    <lineage>
        <taxon>Eukaryota</taxon>
        <taxon>Metazoa</taxon>
        <taxon>Chordata</taxon>
        <taxon>Craniata</taxon>
        <taxon>Vertebrata</taxon>
        <taxon>Euteleostomi</taxon>
        <taxon>Mammalia</taxon>
        <taxon>Eutheria</taxon>
        <taxon>Laurasiatheria</taxon>
        <taxon>Artiodactyla</taxon>
        <taxon>Tylopoda</taxon>
        <taxon>Camelidae</taxon>
        <taxon>Camelus</taxon>
    </lineage>
</organism>
<name>A0A5N4DQV3_CAMDR</name>
<proteinExistence type="predicted"/>
<evidence type="ECO:0000256" key="1">
    <source>
        <dbReference type="SAM" id="MobiDB-lite"/>
    </source>
</evidence>
<sequence length="94" mass="10539">MSCAKETRKGIGWSRAGRGASLQRWYLTWDQKRGAARRTRGWAQEGEIGEKTGGGKQMHQAIAVHQERGVGAWSRVMERNRWAQDELEGSGLPS</sequence>
<reference evidence="2 3" key="1">
    <citation type="journal article" date="2019" name="Mol. Ecol. Resour.">
        <title>Improving Illumina assemblies with Hi-C and long reads: an example with the North African dromedary.</title>
        <authorList>
            <person name="Elbers J.P."/>
            <person name="Rogers M.F."/>
            <person name="Perelman P.L."/>
            <person name="Proskuryakova A.A."/>
            <person name="Serdyukova N.A."/>
            <person name="Johnson W.E."/>
            <person name="Horin P."/>
            <person name="Corander J."/>
            <person name="Murphy D."/>
            <person name="Burger P.A."/>
        </authorList>
    </citation>
    <scope>NUCLEOTIDE SEQUENCE [LARGE SCALE GENOMIC DNA]</scope>
    <source>
        <strain evidence="2">Drom800</strain>
        <tissue evidence="2">Blood</tissue>
    </source>
</reference>
<evidence type="ECO:0000313" key="3">
    <source>
        <dbReference type="Proteomes" id="UP000299084"/>
    </source>
</evidence>